<keyword evidence="3" id="KW-0970">Cilium biogenesis/degradation</keyword>
<protein>
    <recommendedName>
        <fullName evidence="9">Meckel syndrome type 1 protein</fullName>
    </recommendedName>
</protein>
<dbReference type="GO" id="GO:0036038">
    <property type="term" value="C:MKS complex"/>
    <property type="evidence" value="ECO:0007669"/>
    <property type="project" value="TreeGrafter"/>
</dbReference>
<dbReference type="PROSITE" id="PS51381">
    <property type="entry name" value="C2_B9"/>
    <property type="match status" value="1"/>
</dbReference>
<reference evidence="6" key="2">
    <citation type="submission" date="2007-04" db="EMBL/GenBank/DDBJ databases">
        <title>The genome of the human body louse.</title>
        <authorList>
            <consortium name="The Human Body Louse Genome Consortium"/>
            <person name="Kirkness E."/>
            <person name="Walenz B."/>
            <person name="Hass B."/>
            <person name="Bruggner R."/>
            <person name="Strausberg R."/>
        </authorList>
    </citation>
    <scope>NUCLEOTIDE SEQUENCE</scope>
    <source>
        <strain evidence="6">USDA</strain>
    </source>
</reference>
<comment type="subcellular location">
    <subcellularLocation>
        <location evidence="1">Cytoplasm</location>
        <location evidence="1">Cytoskeleton</location>
        <location evidence="1">Cilium basal body</location>
    </subcellularLocation>
</comment>
<dbReference type="Pfam" id="PF07162">
    <property type="entry name" value="B9-C2"/>
    <property type="match status" value="1"/>
</dbReference>
<accession>E0VD41</accession>
<dbReference type="EMBL" id="DS235072">
    <property type="protein sequence ID" value="EEB11297.1"/>
    <property type="molecule type" value="Genomic_DNA"/>
</dbReference>
<dbReference type="PANTHER" id="PTHR12968">
    <property type="entry name" value="B9 DOMAIN-CONTAINING"/>
    <property type="match status" value="1"/>
</dbReference>
<keyword evidence="4" id="KW-0206">Cytoskeleton</keyword>
<dbReference type="KEGG" id="phu:Phum_PHUM105540"/>
<dbReference type="RefSeq" id="XP_002424035.1">
    <property type="nucleotide sequence ID" value="XM_002423990.1"/>
</dbReference>
<dbReference type="EMBL" id="AAZO01001253">
    <property type="status" value="NOT_ANNOTATED_CDS"/>
    <property type="molecule type" value="Genomic_DNA"/>
</dbReference>
<dbReference type="eggNOG" id="KOG4446">
    <property type="taxonomic scope" value="Eukaryota"/>
</dbReference>
<keyword evidence="8" id="KW-1185">Reference proteome</keyword>
<dbReference type="OMA" id="GEDYWGR"/>
<gene>
    <name evidence="7" type="primary">8238234</name>
    <name evidence="6" type="ORF">Phum_PHUM105540</name>
</gene>
<evidence type="ECO:0000256" key="2">
    <source>
        <dbReference type="ARBA" id="ARBA00022490"/>
    </source>
</evidence>
<dbReference type="GO" id="GO:0060271">
    <property type="term" value="P:cilium assembly"/>
    <property type="evidence" value="ECO:0007669"/>
    <property type="project" value="TreeGrafter"/>
</dbReference>
<keyword evidence="2" id="KW-0963">Cytoplasm</keyword>
<dbReference type="OrthoDB" id="10263520at2759"/>
<dbReference type="Proteomes" id="UP000009046">
    <property type="component" value="Unassembled WGS sequence"/>
</dbReference>
<dbReference type="VEuPathDB" id="VectorBase:PHUM105540"/>
<reference evidence="6" key="1">
    <citation type="submission" date="2007-04" db="EMBL/GenBank/DDBJ databases">
        <title>Annotation of Pediculus humanus corporis strain USDA.</title>
        <authorList>
            <person name="Kirkness E."/>
            <person name="Hannick L."/>
            <person name="Hass B."/>
            <person name="Bruggner R."/>
            <person name="Lawson D."/>
            <person name="Bidwell S."/>
            <person name="Joardar V."/>
            <person name="Caler E."/>
            <person name="Walenz B."/>
            <person name="Inman J."/>
            <person name="Schobel S."/>
            <person name="Galinsky K."/>
            <person name="Amedeo P."/>
            <person name="Strausberg R."/>
        </authorList>
    </citation>
    <scope>NUCLEOTIDE SEQUENCE</scope>
    <source>
        <strain evidence="6">USDA</strain>
    </source>
</reference>
<evidence type="ECO:0000256" key="5">
    <source>
        <dbReference type="ARBA" id="ARBA00023273"/>
    </source>
</evidence>
<dbReference type="InterPro" id="IPR010796">
    <property type="entry name" value="C2_B9-type_dom"/>
</dbReference>
<name>E0VD41_PEDHC</name>
<sequence>MNVNLNIRRVLKPVKNWFIPLPNFEAEDFPKTISFAEEEQNYEKEEYVFHWQEKVFNKSEFVKFKDSDKKGELDVKYCHSNLKGDFSQKKLPEKLFSFVDVDNFSIDENVFCMPFNTKKTLKIDFKNSNKKLEKIPKSKIISYPNFKNKLNSTKSPSQKMFIMIDLNSNNGDDENNENNYEVLCMLNYNDSNNLLEMTPQFSKSESKPYLLETGNGDNKKSFYYWLFHASNDITNEMKKLHIGSDFFSGDSNNLYTTVLGDIISAKNFEYSNLYIKYFVKMPPEWEIFNSDDLFGITHISKQNSRGTAYFSHLFEFNLYANLQLFKVSLPEIIFEVLSIDNYNRYRHEGYTYVSLPHSPGMYEFNLKCWRAADKKIRSKLERFFIGGGSELEDIFYVGLSNYPKAELVSRFGFETIPSGEINLKLSILHQSEFLKKNEIDPEFTIGNNNKKNKDFILSSLNSVLEAFRKARSRMLEAKKDLESQFSNINLDVRTL</sequence>
<evidence type="ECO:0000313" key="7">
    <source>
        <dbReference type="EnsemblMetazoa" id="PHUM105540-PA"/>
    </source>
</evidence>
<dbReference type="HOGENOM" id="CLU_026711_0_1_1"/>
<dbReference type="EnsemblMetazoa" id="PHUM105540-RA">
    <property type="protein sequence ID" value="PHUM105540-PA"/>
    <property type="gene ID" value="PHUM105540"/>
</dbReference>
<keyword evidence="5" id="KW-0966">Cell projection</keyword>
<evidence type="ECO:0000256" key="1">
    <source>
        <dbReference type="ARBA" id="ARBA00004120"/>
    </source>
</evidence>
<reference evidence="7" key="3">
    <citation type="submission" date="2021-02" db="UniProtKB">
        <authorList>
            <consortium name="EnsemblMetazoa"/>
        </authorList>
    </citation>
    <scope>IDENTIFICATION</scope>
    <source>
        <strain evidence="7">USDA</strain>
    </source>
</reference>
<evidence type="ECO:0008006" key="9">
    <source>
        <dbReference type="Google" id="ProtNLM"/>
    </source>
</evidence>
<dbReference type="InParanoid" id="E0VD41"/>
<organism>
    <name type="scientific">Pediculus humanus subsp. corporis</name>
    <name type="common">Body louse</name>
    <dbReference type="NCBI Taxonomy" id="121224"/>
    <lineage>
        <taxon>Eukaryota</taxon>
        <taxon>Metazoa</taxon>
        <taxon>Ecdysozoa</taxon>
        <taxon>Arthropoda</taxon>
        <taxon>Hexapoda</taxon>
        <taxon>Insecta</taxon>
        <taxon>Pterygota</taxon>
        <taxon>Neoptera</taxon>
        <taxon>Paraneoptera</taxon>
        <taxon>Psocodea</taxon>
        <taxon>Troctomorpha</taxon>
        <taxon>Phthiraptera</taxon>
        <taxon>Anoplura</taxon>
        <taxon>Pediculidae</taxon>
        <taxon>Pediculus</taxon>
    </lineage>
</organism>
<dbReference type="CTD" id="8238234"/>
<dbReference type="AlphaFoldDB" id="E0VD41"/>
<evidence type="ECO:0000313" key="8">
    <source>
        <dbReference type="Proteomes" id="UP000009046"/>
    </source>
</evidence>
<dbReference type="GeneID" id="8238234"/>
<proteinExistence type="predicted"/>
<dbReference type="PANTHER" id="PTHR12968:SF4">
    <property type="entry name" value="TECTONIC-LIKE COMPLEX MEMBER MKS1"/>
    <property type="match status" value="1"/>
</dbReference>
<evidence type="ECO:0000256" key="3">
    <source>
        <dbReference type="ARBA" id="ARBA00022794"/>
    </source>
</evidence>
<dbReference type="STRING" id="121224.E0VD41"/>
<evidence type="ECO:0000256" key="4">
    <source>
        <dbReference type="ARBA" id="ARBA00023212"/>
    </source>
</evidence>
<evidence type="ECO:0000313" key="6">
    <source>
        <dbReference type="EMBL" id="EEB11297.1"/>
    </source>
</evidence>